<dbReference type="Proteomes" id="UP000273898">
    <property type="component" value="Unassembled WGS sequence"/>
</dbReference>
<keyword evidence="1" id="KW-1133">Transmembrane helix</keyword>
<evidence type="ECO:0000313" key="2">
    <source>
        <dbReference type="EMBL" id="RLJ79878.1"/>
    </source>
</evidence>
<sequence>MNYPIVIGVAVLVIILIAYLIIRNQKDKKEFEEEVIQSELPPEKDDKENT</sequence>
<keyword evidence="1" id="KW-0812">Transmembrane</keyword>
<organism evidence="2 3">
    <name type="scientific">Pedobacter alluvionis</name>
    <dbReference type="NCBI Taxonomy" id="475253"/>
    <lineage>
        <taxon>Bacteria</taxon>
        <taxon>Pseudomonadati</taxon>
        <taxon>Bacteroidota</taxon>
        <taxon>Sphingobacteriia</taxon>
        <taxon>Sphingobacteriales</taxon>
        <taxon>Sphingobacteriaceae</taxon>
        <taxon>Pedobacter</taxon>
    </lineage>
</organism>
<dbReference type="RefSeq" id="WP_166792162.1">
    <property type="nucleotide sequence ID" value="NZ_RCCK01000010.1"/>
</dbReference>
<name>A0A497YB10_9SPHI</name>
<dbReference type="AlphaFoldDB" id="A0A497YB10"/>
<evidence type="ECO:0000313" key="3">
    <source>
        <dbReference type="Proteomes" id="UP000273898"/>
    </source>
</evidence>
<reference evidence="2 3" key="1">
    <citation type="submission" date="2018-10" db="EMBL/GenBank/DDBJ databases">
        <title>Genomic Encyclopedia of Archaeal and Bacterial Type Strains, Phase II (KMG-II): from individual species to whole genera.</title>
        <authorList>
            <person name="Goeker M."/>
        </authorList>
    </citation>
    <scope>NUCLEOTIDE SEQUENCE [LARGE SCALE GENOMIC DNA]</scope>
    <source>
        <strain evidence="2 3">DSM 19624</strain>
    </source>
</reference>
<comment type="caution">
    <text evidence="2">The sequence shown here is derived from an EMBL/GenBank/DDBJ whole genome shotgun (WGS) entry which is preliminary data.</text>
</comment>
<protein>
    <submittedName>
        <fullName evidence="2">Uncharacterized protein</fullName>
    </submittedName>
</protein>
<feature type="transmembrane region" description="Helical" evidence="1">
    <location>
        <begin position="6"/>
        <end position="22"/>
    </location>
</feature>
<gene>
    <name evidence="2" type="ORF">BCL90_0594</name>
</gene>
<evidence type="ECO:0000256" key="1">
    <source>
        <dbReference type="SAM" id="Phobius"/>
    </source>
</evidence>
<keyword evidence="1" id="KW-0472">Membrane</keyword>
<proteinExistence type="predicted"/>
<accession>A0A497YB10</accession>
<dbReference type="EMBL" id="RCCK01000010">
    <property type="protein sequence ID" value="RLJ79878.1"/>
    <property type="molecule type" value="Genomic_DNA"/>
</dbReference>